<dbReference type="EMBL" id="JAGKHQ010000020">
    <property type="protein sequence ID" value="KAG7478756.1"/>
    <property type="molecule type" value="Genomic_DNA"/>
</dbReference>
<evidence type="ECO:0000313" key="2">
    <source>
        <dbReference type="Proteomes" id="UP000693946"/>
    </source>
</evidence>
<dbReference type="Proteomes" id="UP000693946">
    <property type="component" value="Linkage Group LG8"/>
</dbReference>
<sequence length="104" mass="11529">MEMIQGADQLSLSLPPSLSVCVCVCVLCHHSRDKQQLLETMSEFPCTVGQCVENTLSLFNRLCRVTAADARSLNTSAVDCFSFVCGFVSFDLFVYMLVKMRSCT</sequence>
<dbReference type="EMBL" id="JAGKHQ010000020">
    <property type="protein sequence ID" value="KAG7478754.1"/>
    <property type="molecule type" value="Genomic_DNA"/>
</dbReference>
<keyword evidence="2" id="KW-1185">Reference proteome</keyword>
<name>A0AAV6PVM8_SOLSE</name>
<proteinExistence type="predicted"/>
<reference evidence="1 2" key="1">
    <citation type="journal article" date="2021" name="Sci. Rep.">
        <title>Chromosome anchoring in Senegalese sole (Solea senegalensis) reveals sex-associated markers and genome rearrangements in flatfish.</title>
        <authorList>
            <person name="Guerrero-Cozar I."/>
            <person name="Gomez-Garrido J."/>
            <person name="Berbel C."/>
            <person name="Martinez-Blanch J.F."/>
            <person name="Alioto T."/>
            <person name="Claros M.G."/>
            <person name="Gagnaire P.A."/>
            <person name="Manchado M."/>
        </authorList>
    </citation>
    <scope>NUCLEOTIDE SEQUENCE [LARGE SCALE GENOMIC DNA]</scope>
    <source>
        <strain evidence="1">Sse05_10M</strain>
    </source>
</reference>
<reference evidence="1" key="2">
    <citation type="submission" date="2021-03" db="EMBL/GenBank/DDBJ databases">
        <authorList>
            <person name="Guerrero-Cozar I."/>
            <person name="Gomez-Garrido J."/>
            <person name="Berbel C."/>
            <person name="Martinez-Blanch J.F."/>
            <person name="Alioto T."/>
            <person name="Claros M.G."/>
            <person name="Gagnaire P.A."/>
            <person name="Manchado M."/>
        </authorList>
    </citation>
    <scope>NUCLEOTIDE SEQUENCE</scope>
    <source>
        <strain evidence="1">Sse05_10M</strain>
        <tissue evidence="1">Blood</tissue>
    </source>
</reference>
<gene>
    <name evidence="1" type="ORF">JOB18_007430</name>
</gene>
<organism evidence="1 2">
    <name type="scientific">Solea senegalensis</name>
    <name type="common">Senegalese sole</name>
    <dbReference type="NCBI Taxonomy" id="28829"/>
    <lineage>
        <taxon>Eukaryota</taxon>
        <taxon>Metazoa</taxon>
        <taxon>Chordata</taxon>
        <taxon>Craniata</taxon>
        <taxon>Vertebrata</taxon>
        <taxon>Euteleostomi</taxon>
        <taxon>Actinopterygii</taxon>
        <taxon>Neopterygii</taxon>
        <taxon>Teleostei</taxon>
        <taxon>Neoteleostei</taxon>
        <taxon>Acanthomorphata</taxon>
        <taxon>Carangaria</taxon>
        <taxon>Pleuronectiformes</taxon>
        <taxon>Pleuronectoidei</taxon>
        <taxon>Soleidae</taxon>
        <taxon>Solea</taxon>
    </lineage>
</organism>
<dbReference type="EMBL" id="JAGKHQ010000020">
    <property type="protein sequence ID" value="KAG7478753.1"/>
    <property type="molecule type" value="Genomic_DNA"/>
</dbReference>
<dbReference type="EMBL" id="JAGKHQ010000020">
    <property type="protein sequence ID" value="KAG7478752.1"/>
    <property type="molecule type" value="Genomic_DNA"/>
</dbReference>
<protein>
    <submittedName>
        <fullName evidence="1">Uncharacterized protein</fullName>
    </submittedName>
</protein>
<comment type="caution">
    <text evidence="1">The sequence shown here is derived from an EMBL/GenBank/DDBJ whole genome shotgun (WGS) entry which is preliminary data.</text>
</comment>
<accession>A0AAV6PVM8</accession>
<dbReference type="EMBL" id="JAGKHQ010000020">
    <property type="protein sequence ID" value="KAG7478755.1"/>
    <property type="molecule type" value="Genomic_DNA"/>
</dbReference>
<dbReference type="AlphaFoldDB" id="A0AAV6PVM8"/>
<evidence type="ECO:0000313" key="1">
    <source>
        <dbReference type="EMBL" id="KAG7478752.1"/>
    </source>
</evidence>